<reference evidence="3" key="1">
    <citation type="submission" date="2015-09" db="EMBL/GenBank/DDBJ databases">
        <title>Complete genome of Arthrobacter alpinus strain R3.8.</title>
        <authorList>
            <person name="See-Too W.S."/>
            <person name="Chan K.G."/>
        </authorList>
    </citation>
    <scope>NUCLEOTIDE SEQUENCE [LARGE SCALE GENOMIC DNA]</scope>
    <source>
        <strain evidence="3">R3.8</strain>
    </source>
</reference>
<dbReference type="EMBL" id="CP012677">
    <property type="protein sequence ID" value="ALE93082.1"/>
    <property type="molecule type" value="Genomic_DNA"/>
</dbReference>
<feature type="compositionally biased region" description="Low complexity" evidence="1">
    <location>
        <begin position="8"/>
        <end position="28"/>
    </location>
</feature>
<dbReference type="KEGG" id="aaq:AOC05_13425"/>
<evidence type="ECO:0000313" key="3">
    <source>
        <dbReference type="Proteomes" id="UP000062833"/>
    </source>
</evidence>
<gene>
    <name evidence="2" type="ORF">AOC05_13425</name>
</gene>
<dbReference type="PATRIC" id="fig|656366.3.peg.2894"/>
<organism evidence="2 3">
    <name type="scientific">Arthrobacter alpinus</name>
    <dbReference type="NCBI Taxonomy" id="656366"/>
    <lineage>
        <taxon>Bacteria</taxon>
        <taxon>Bacillati</taxon>
        <taxon>Actinomycetota</taxon>
        <taxon>Actinomycetes</taxon>
        <taxon>Micrococcales</taxon>
        <taxon>Micrococcaceae</taxon>
        <taxon>Arthrobacter</taxon>
    </lineage>
</organism>
<dbReference type="AlphaFoldDB" id="A0A0M5M3I2"/>
<proteinExistence type="predicted"/>
<accession>A0A0M5M3I2</accession>
<keyword evidence="3" id="KW-1185">Reference proteome</keyword>
<feature type="region of interest" description="Disordered" evidence="1">
    <location>
        <begin position="1"/>
        <end position="32"/>
    </location>
</feature>
<evidence type="ECO:0000313" key="2">
    <source>
        <dbReference type="EMBL" id="ALE93082.1"/>
    </source>
</evidence>
<sequence>MNARCRTAGQPGHAHHGAQQQHADAGHSQQRRCEGAVAQHLLKVVVQVRGAGDARAQIQSDEHDGEQSERCEKRCLRAGVRGRMPGYVAVFESLCHYLSPKTLGD</sequence>
<name>A0A0M5M3I2_9MICC</name>
<dbReference type="Proteomes" id="UP000062833">
    <property type="component" value="Chromosome"/>
</dbReference>
<protein>
    <submittedName>
        <fullName evidence="2">Uncharacterized protein</fullName>
    </submittedName>
</protein>
<evidence type="ECO:0000256" key="1">
    <source>
        <dbReference type="SAM" id="MobiDB-lite"/>
    </source>
</evidence>